<feature type="region of interest" description="Disordered" evidence="2">
    <location>
        <begin position="688"/>
        <end position="707"/>
    </location>
</feature>
<proteinExistence type="predicted"/>
<feature type="compositionally biased region" description="Basic and acidic residues" evidence="2">
    <location>
        <begin position="28"/>
        <end position="45"/>
    </location>
</feature>
<feature type="compositionally biased region" description="Low complexity" evidence="2">
    <location>
        <begin position="609"/>
        <end position="618"/>
    </location>
</feature>
<feature type="compositionally biased region" description="Basic and acidic residues" evidence="2">
    <location>
        <begin position="979"/>
        <end position="993"/>
    </location>
</feature>
<gene>
    <name evidence="3" type="ORF">TrCOL_g11137</name>
</gene>
<feature type="region of interest" description="Disordered" evidence="2">
    <location>
        <begin position="807"/>
        <end position="855"/>
    </location>
</feature>
<feature type="compositionally biased region" description="Basic and acidic residues" evidence="2">
    <location>
        <begin position="295"/>
        <end position="306"/>
    </location>
</feature>
<reference evidence="4" key="1">
    <citation type="journal article" date="2023" name="Commun. Biol.">
        <title>Genome analysis of Parmales, the sister group of diatoms, reveals the evolutionary specialization of diatoms from phago-mixotrophs to photoautotrophs.</title>
        <authorList>
            <person name="Ban H."/>
            <person name="Sato S."/>
            <person name="Yoshikawa S."/>
            <person name="Yamada K."/>
            <person name="Nakamura Y."/>
            <person name="Ichinomiya M."/>
            <person name="Sato N."/>
            <person name="Blanc-Mathieu R."/>
            <person name="Endo H."/>
            <person name="Kuwata A."/>
            <person name="Ogata H."/>
        </authorList>
    </citation>
    <scope>NUCLEOTIDE SEQUENCE [LARGE SCALE GENOMIC DNA]</scope>
</reference>
<feature type="coiled-coil region" evidence="1">
    <location>
        <begin position="424"/>
        <end position="458"/>
    </location>
</feature>
<dbReference type="OrthoDB" id="10472758at2759"/>
<feature type="compositionally biased region" description="Polar residues" evidence="2">
    <location>
        <begin position="309"/>
        <end position="322"/>
    </location>
</feature>
<protein>
    <submittedName>
        <fullName evidence="3">Uncharacterized protein</fullName>
    </submittedName>
</protein>
<feature type="region of interest" description="Disordered" evidence="2">
    <location>
        <begin position="757"/>
        <end position="778"/>
    </location>
</feature>
<evidence type="ECO:0000313" key="3">
    <source>
        <dbReference type="EMBL" id="GMI47009.1"/>
    </source>
</evidence>
<feature type="region of interest" description="Disordered" evidence="2">
    <location>
        <begin position="1090"/>
        <end position="1116"/>
    </location>
</feature>
<feature type="compositionally biased region" description="Basic and acidic residues" evidence="2">
    <location>
        <begin position="339"/>
        <end position="352"/>
    </location>
</feature>
<feature type="region of interest" description="Disordered" evidence="2">
    <location>
        <begin position="290"/>
        <end position="405"/>
    </location>
</feature>
<sequence>MDAETKSWLSFDTSKSERTYSPGGSSRGESEDNHNLGSDHDDLHEFQSPSVPKFGDVLSMVGNEPHLHSRLSSFDESDYLRSNPSLTLNTNPSSNPPPPTDLLPDAEPQILRRLSSVDTDPGDELTSTSVSLFAPNWWDRMDNGNGFTSTPLHPSATQHNPIPTTPSQVLHDLYPNHKFPTLNRTESQSSDLLLKTATDEFVLLVGEGKDDHDNSKDVDTSTARALTVDTGSGEHAVDEEEAALATEGEVVTAMASSSTDSSSQPPIKQQSMSPIMKKLAELEKQIALKQMSDPDLPKTEFEEKVTVKAQETASASQVQPSPHVQPAPAVRTNIEEDNDLRYNSDVDNDNKESVTQLNPNPSFPLPPPQQPTLPRRDEFASSINMKDESDEATSQFPPRPIPTEEPKYVVAPSTQVQPQSTVNDQALAAQLNELMLENQKLRDELASKTEKYEVLEGNLFAANRTISETNALLTAANEKIRTLETVPPTNNEAVTKLQEELKLANETKSELEAMTSTRVRTLTNSLQALEESLRESFSQNERVKTVHKDEVDYLMGQLSKRENEIHSLSRSLTVAEVDSDWRRLLGISKASNSVTPPDAAQAPPPPPSSLSTAAAAAAETTAPARVPYQAPIASFTSTSNKSNASSGTTKQIFSPDNPPLSRNNSDTTSSSSVALERELEAQKRDIDSYAPAHSSGPNTLSHFVDFERERMRRRLQTEEKEAMMRNAHDSYNLKEEAKKHMMSGDGARGALYPAQIEKNDDPPAQQPKRSQSPQISMEASPALDNSHLQNPHLQQHKGQFRNFHSSTIGSLLSSSSPSKTVPPPRHEHGEQAQEAETVYGLSSEDQHNRQHARRQLVDHHDNLTSSSDYALLSSDPTKDSGLTYGVSSKHQHNRPHARRQLADHEDNLTTLSDYAPLTSDSKEGGPRQRGLTVHGVKSEEFGERSLRPGRKFIQGPGGGQDGGFKGVLEGIYGTDDALPQDRQKTKHTTKESNHEDDESSARAKKPAGSSPPRDFSPFSKPVGKFSLNRKSSAPFATEETVRKVRLLVEEEEKKLMDLGLNAVLLKSEADRISRAKRTAGNIRRSKEIEGLLGQGSKESSRLRRSLKDKKERLGLS</sequence>
<feature type="compositionally biased region" description="Polar residues" evidence="2">
    <location>
        <begin position="767"/>
        <end position="777"/>
    </location>
</feature>
<feature type="compositionally biased region" description="Basic and acidic residues" evidence="2">
    <location>
        <begin position="936"/>
        <end position="946"/>
    </location>
</feature>
<feature type="compositionally biased region" description="Low complexity" evidence="2">
    <location>
        <begin position="661"/>
        <end position="672"/>
    </location>
</feature>
<feature type="region of interest" description="Disordered" evidence="2">
    <location>
        <begin position="867"/>
        <end position="1034"/>
    </location>
</feature>
<feature type="compositionally biased region" description="Pro residues" evidence="2">
    <location>
        <begin position="361"/>
        <end position="371"/>
    </location>
</feature>
<accession>A0A9W7GJR1</accession>
<feature type="compositionally biased region" description="Low complexity" evidence="2">
    <location>
        <begin position="82"/>
        <end position="93"/>
    </location>
</feature>
<feature type="compositionally biased region" description="Basic residues" evidence="2">
    <location>
        <begin position="889"/>
        <end position="899"/>
    </location>
</feature>
<comment type="caution">
    <text evidence="3">The sequence shown here is derived from an EMBL/GenBank/DDBJ whole genome shotgun (WGS) entry which is preliminary data.</text>
</comment>
<keyword evidence="4" id="KW-1185">Reference proteome</keyword>
<feature type="compositionally biased region" description="Low complexity" evidence="2">
    <location>
        <begin position="807"/>
        <end position="819"/>
    </location>
</feature>
<feature type="compositionally biased region" description="Polar residues" evidence="2">
    <location>
        <begin position="636"/>
        <end position="654"/>
    </location>
</feature>
<dbReference type="Proteomes" id="UP001165065">
    <property type="component" value="Unassembled WGS sequence"/>
</dbReference>
<dbReference type="AlphaFoldDB" id="A0A9W7GJR1"/>
<organism evidence="3 4">
    <name type="scientific">Triparma columacea</name>
    <dbReference type="NCBI Taxonomy" id="722753"/>
    <lineage>
        <taxon>Eukaryota</taxon>
        <taxon>Sar</taxon>
        <taxon>Stramenopiles</taxon>
        <taxon>Ochrophyta</taxon>
        <taxon>Bolidophyceae</taxon>
        <taxon>Parmales</taxon>
        <taxon>Triparmaceae</taxon>
        <taxon>Triparma</taxon>
    </lineage>
</organism>
<keyword evidence="1" id="KW-0175">Coiled coil</keyword>
<dbReference type="EMBL" id="BRYA01000322">
    <property type="protein sequence ID" value="GMI47009.1"/>
    <property type="molecule type" value="Genomic_DNA"/>
</dbReference>
<feature type="region of interest" description="Disordered" evidence="2">
    <location>
        <begin position="1"/>
        <end position="105"/>
    </location>
</feature>
<feature type="compositionally biased region" description="Gly residues" evidence="2">
    <location>
        <begin position="955"/>
        <end position="965"/>
    </location>
</feature>
<evidence type="ECO:0000256" key="1">
    <source>
        <dbReference type="SAM" id="Coils"/>
    </source>
</evidence>
<evidence type="ECO:0000313" key="4">
    <source>
        <dbReference type="Proteomes" id="UP001165065"/>
    </source>
</evidence>
<feature type="region of interest" description="Disordered" evidence="2">
    <location>
        <begin position="591"/>
        <end position="618"/>
    </location>
</feature>
<feature type="region of interest" description="Disordered" evidence="2">
    <location>
        <begin position="248"/>
        <end position="271"/>
    </location>
</feature>
<feature type="region of interest" description="Disordered" evidence="2">
    <location>
        <begin position="636"/>
        <end position="673"/>
    </location>
</feature>
<evidence type="ECO:0000256" key="2">
    <source>
        <dbReference type="SAM" id="MobiDB-lite"/>
    </source>
</evidence>
<name>A0A9W7GJR1_9STRA</name>